<dbReference type="RefSeq" id="WP_231043793.1">
    <property type="nucleotide sequence ID" value="NZ_CP106882.1"/>
</dbReference>
<geneLocation type="plasmid" evidence="1 2">
    <name>unnamed1</name>
</geneLocation>
<keyword evidence="1" id="KW-0614">Plasmid</keyword>
<protein>
    <recommendedName>
        <fullName evidence="3">Hemagglutinin DUF637</fullName>
    </recommendedName>
</protein>
<evidence type="ECO:0000313" key="2">
    <source>
        <dbReference type="Proteomes" id="UP001162800"/>
    </source>
</evidence>
<name>A0ABY6GG65_9BURK</name>
<accession>A0ABY6GG65</accession>
<organism evidence="1 2">
    <name type="scientific">Comamonas endophytica</name>
    <dbReference type="NCBI Taxonomy" id="2949090"/>
    <lineage>
        <taxon>Bacteria</taxon>
        <taxon>Pseudomonadati</taxon>
        <taxon>Pseudomonadota</taxon>
        <taxon>Betaproteobacteria</taxon>
        <taxon>Burkholderiales</taxon>
        <taxon>Comamonadaceae</taxon>
        <taxon>Comamonas</taxon>
    </lineage>
</organism>
<gene>
    <name evidence="1" type="ORF">M9799_18375</name>
</gene>
<keyword evidence="2" id="KW-1185">Reference proteome</keyword>
<evidence type="ECO:0000313" key="1">
    <source>
        <dbReference type="EMBL" id="UYG53898.1"/>
    </source>
</evidence>
<reference evidence="1" key="1">
    <citation type="submission" date="2022-09" db="EMBL/GenBank/DDBJ databases">
        <title>The complete genome of Acidovorax sp. 5MLIR.</title>
        <authorList>
            <person name="Liu L."/>
            <person name="Yue J."/>
            <person name="Yang F."/>
            <person name="Yuan J."/>
            <person name="Li L."/>
        </authorList>
    </citation>
    <scope>NUCLEOTIDE SEQUENCE</scope>
    <source>
        <strain evidence="1">5MLIR</strain>
        <plasmid evidence="1">unnamed1</plasmid>
    </source>
</reference>
<dbReference type="Proteomes" id="UP001162800">
    <property type="component" value="Plasmid unnamed1"/>
</dbReference>
<sequence>MQEASRQAGKWAGEYSNKREAELLQSAAGAEGAEKDSLTQEAKNWGECGIKRTGMHALGGGLTAGLGGALGAGASSLGTPVLAEEIAKLDLPFDFKLALVQGAGAGLGAAIGGKEGGAAGFNEASNNHIVLLALGRVVEVALRMGPGGLSAAQVAVVQRCIGNPSCKAMVESALPAGALAWFAG</sequence>
<proteinExistence type="predicted"/>
<dbReference type="EMBL" id="CP106882">
    <property type="protein sequence ID" value="UYG53898.1"/>
    <property type="molecule type" value="Genomic_DNA"/>
</dbReference>
<evidence type="ECO:0008006" key="3">
    <source>
        <dbReference type="Google" id="ProtNLM"/>
    </source>
</evidence>